<dbReference type="RefSeq" id="WP_244463329.1">
    <property type="nucleotide sequence ID" value="NZ_BJMU01000004.1"/>
</dbReference>
<feature type="domain" description="TonB-dependent receptor-like beta-barrel" evidence="4">
    <location>
        <begin position="7"/>
        <end position="110"/>
    </location>
</feature>
<dbReference type="SUPFAM" id="SSF56935">
    <property type="entry name" value="Porins"/>
    <property type="match status" value="1"/>
</dbReference>
<proteinExistence type="predicted"/>
<dbReference type="InterPro" id="IPR000531">
    <property type="entry name" value="Beta-barrel_TonB"/>
</dbReference>
<sequence length="130" mass="14114">MRGKCSNLKPETATNFTRGALIKPTSWLNFSFDYYYIKKSNYIAANPVSTTDVAEAYLANQPLPAGVSVTPDIPDTQNPNAPVRPALINLGYINTNKVETDGVDFSVSANHRLPGRCMTCAGSARSVQLM</sequence>
<dbReference type="Pfam" id="PF00593">
    <property type="entry name" value="TonB_dep_Rec_b-barrel"/>
    <property type="match status" value="1"/>
</dbReference>
<accession>A0A4Y3TLN4</accession>
<evidence type="ECO:0000256" key="3">
    <source>
        <dbReference type="ARBA" id="ARBA00023237"/>
    </source>
</evidence>
<keyword evidence="6" id="KW-1185">Reference proteome</keyword>
<organism evidence="5 6">
    <name type="scientific">Acetobacter orleanensis</name>
    <dbReference type="NCBI Taxonomy" id="104099"/>
    <lineage>
        <taxon>Bacteria</taxon>
        <taxon>Pseudomonadati</taxon>
        <taxon>Pseudomonadota</taxon>
        <taxon>Alphaproteobacteria</taxon>
        <taxon>Acetobacterales</taxon>
        <taxon>Acetobacteraceae</taxon>
        <taxon>Acetobacter</taxon>
    </lineage>
</organism>
<dbReference type="AlphaFoldDB" id="A0A4Y3TLN4"/>
<evidence type="ECO:0000313" key="5">
    <source>
        <dbReference type="EMBL" id="GEB82674.1"/>
    </source>
</evidence>
<keyword evidence="3" id="KW-0998">Cell outer membrane</keyword>
<comment type="caution">
    <text evidence="5">The sequence shown here is derived from an EMBL/GenBank/DDBJ whole genome shotgun (WGS) entry which is preliminary data.</text>
</comment>
<protein>
    <recommendedName>
        <fullName evidence="4">TonB-dependent receptor-like beta-barrel domain-containing protein</fullName>
    </recommendedName>
</protein>
<keyword evidence="2" id="KW-0472">Membrane</keyword>
<gene>
    <name evidence="5" type="ORF">AOR01nite_11510</name>
</gene>
<dbReference type="InterPro" id="IPR036942">
    <property type="entry name" value="Beta-barrel_TonB_sf"/>
</dbReference>
<dbReference type="Gene3D" id="2.40.170.20">
    <property type="entry name" value="TonB-dependent receptor, beta-barrel domain"/>
    <property type="match status" value="1"/>
</dbReference>
<comment type="subcellular location">
    <subcellularLocation>
        <location evidence="1">Cell outer membrane</location>
    </subcellularLocation>
</comment>
<name>A0A4Y3TLN4_9PROT</name>
<evidence type="ECO:0000313" key="6">
    <source>
        <dbReference type="Proteomes" id="UP000317617"/>
    </source>
</evidence>
<dbReference type="GO" id="GO:0009279">
    <property type="term" value="C:cell outer membrane"/>
    <property type="evidence" value="ECO:0007669"/>
    <property type="project" value="UniProtKB-SubCell"/>
</dbReference>
<dbReference type="EMBL" id="BJMU01000004">
    <property type="protein sequence ID" value="GEB82674.1"/>
    <property type="molecule type" value="Genomic_DNA"/>
</dbReference>
<evidence type="ECO:0000256" key="1">
    <source>
        <dbReference type="ARBA" id="ARBA00004442"/>
    </source>
</evidence>
<evidence type="ECO:0000259" key="4">
    <source>
        <dbReference type="Pfam" id="PF00593"/>
    </source>
</evidence>
<reference evidence="5 6" key="1">
    <citation type="submission" date="2019-06" db="EMBL/GenBank/DDBJ databases">
        <title>Whole genome shotgun sequence of Acetobacter orleanensis NBRC 13752.</title>
        <authorList>
            <person name="Hosoyama A."/>
            <person name="Uohara A."/>
            <person name="Ohji S."/>
            <person name="Ichikawa N."/>
        </authorList>
    </citation>
    <scope>NUCLEOTIDE SEQUENCE [LARGE SCALE GENOMIC DNA]</scope>
    <source>
        <strain evidence="5 6">NBRC 13752</strain>
    </source>
</reference>
<evidence type="ECO:0000256" key="2">
    <source>
        <dbReference type="ARBA" id="ARBA00023136"/>
    </source>
</evidence>
<dbReference type="Proteomes" id="UP000317617">
    <property type="component" value="Unassembled WGS sequence"/>
</dbReference>